<dbReference type="RefSeq" id="WP_139672763.1">
    <property type="nucleotide sequence ID" value="NZ_VDMN01000001.1"/>
</dbReference>
<feature type="signal peptide" evidence="1">
    <location>
        <begin position="1"/>
        <end position="21"/>
    </location>
</feature>
<feature type="chain" id="PRO_5023091631" description="PEP-CTERM sorting domain-containing protein" evidence="1">
    <location>
        <begin position="22"/>
        <end position="217"/>
    </location>
</feature>
<name>A0A5C4XPD7_9HYPH</name>
<evidence type="ECO:0000313" key="2">
    <source>
        <dbReference type="EMBL" id="TNM65302.1"/>
    </source>
</evidence>
<evidence type="ECO:0000256" key="1">
    <source>
        <dbReference type="SAM" id="SignalP"/>
    </source>
</evidence>
<keyword evidence="1" id="KW-0732">Signal</keyword>
<organism evidence="2 3">
    <name type="scientific">Aliirhizobium smilacinae</name>
    <dbReference type="NCBI Taxonomy" id="1395944"/>
    <lineage>
        <taxon>Bacteria</taxon>
        <taxon>Pseudomonadati</taxon>
        <taxon>Pseudomonadota</taxon>
        <taxon>Alphaproteobacteria</taxon>
        <taxon>Hyphomicrobiales</taxon>
        <taxon>Rhizobiaceae</taxon>
        <taxon>Aliirhizobium</taxon>
    </lineage>
</organism>
<accession>A0A5C4XPD7</accession>
<gene>
    <name evidence="2" type="ORF">FHP24_03210</name>
</gene>
<dbReference type="Proteomes" id="UP000311605">
    <property type="component" value="Unassembled WGS sequence"/>
</dbReference>
<protein>
    <recommendedName>
        <fullName evidence="4">PEP-CTERM sorting domain-containing protein</fullName>
    </recommendedName>
</protein>
<evidence type="ECO:0008006" key="4">
    <source>
        <dbReference type="Google" id="ProtNLM"/>
    </source>
</evidence>
<dbReference type="AlphaFoldDB" id="A0A5C4XPD7"/>
<keyword evidence="3" id="KW-1185">Reference proteome</keyword>
<proteinExistence type="predicted"/>
<comment type="caution">
    <text evidence="2">The sequence shown here is derived from an EMBL/GenBank/DDBJ whole genome shotgun (WGS) entry which is preliminary data.</text>
</comment>
<dbReference type="EMBL" id="VDMN01000001">
    <property type="protein sequence ID" value="TNM65302.1"/>
    <property type="molecule type" value="Genomic_DNA"/>
</dbReference>
<dbReference type="OrthoDB" id="7874461at2"/>
<dbReference type="Gene3D" id="2.60.120.260">
    <property type="entry name" value="Galactose-binding domain-like"/>
    <property type="match status" value="1"/>
</dbReference>
<sequence length="217" mass="21504">MKLKYAGIAAALLFASLANGAAADERVKNGTFTGGLSGWSTSGIVEAANDTVYTTNAGATGSSGVASYAAFGGGNATGGSLFQTFATVVGQAYTLTFNFAGFGSTSTQVLKATASDAGTNAAIASTQASVGAGFLKSDLTNIFQNGYLSFVATSALTKLTFLDVSPSSDYADMLLGNVSVQGATPVPGPEAGAGLGALAMGGMALYLKRRRKTVAAA</sequence>
<evidence type="ECO:0000313" key="3">
    <source>
        <dbReference type="Proteomes" id="UP000311605"/>
    </source>
</evidence>
<reference evidence="2 3" key="1">
    <citation type="submission" date="2019-06" db="EMBL/GenBank/DDBJ databases">
        <title>The draft genome of Rhizobium smilacinae PTYR-5.</title>
        <authorList>
            <person name="Liu L."/>
            <person name="Li L."/>
            <person name="Zhang X."/>
        </authorList>
    </citation>
    <scope>NUCLEOTIDE SEQUENCE [LARGE SCALE GENOMIC DNA]</scope>
    <source>
        <strain evidence="2 3">PTYR-5</strain>
    </source>
</reference>